<organism evidence="6 7">
    <name type="scientific">Vitis vinifera</name>
    <name type="common">Grape</name>
    <dbReference type="NCBI Taxonomy" id="29760"/>
    <lineage>
        <taxon>Eukaryota</taxon>
        <taxon>Viridiplantae</taxon>
        <taxon>Streptophyta</taxon>
        <taxon>Embryophyta</taxon>
        <taxon>Tracheophyta</taxon>
        <taxon>Spermatophyta</taxon>
        <taxon>Magnoliopsida</taxon>
        <taxon>eudicotyledons</taxon>
        <taxon>Gunneridae</taxon>
        <taxon>Pentapetalae</taxon>
        <taxon>rosids</taxon>
        <taxon>Vitales</taxon>
        <taxon>Vitaceae</taxon>
        <taxon>Viteae</taxon>
        <taxon>Vitis</taxon>
    </lineage>
</organism>
<feature type="compositionally biased region" description="Low complexity" evidence="1">
    <location>
        <begin position="409"/>
        <end position="421"/>
    </location>
</feature>
<proteinExistence type="predicted"/>
<dbReference type="Proteomes" id="UP000288805">
    <property type="component" value="Unassembled WGS sequence"/>
</dbReference>
<dbReference type="InterPro" id="IPR005162">
    <property type="entry name" value="Retrotrans_gag_dom"/>
</dbReference>
<evidence type="ECO:0000259" key="5">
    <source>
        <dbReference type="Pfam" id="PF17919"/>
    </source>
</evidence>
<dbReference type="CDD" id="cd01647">
    <property type="entry name" value="RT_LTR"/>
    <property type="match status" value="1"/>
</dbReference>
<dbReference type="Pfam" id="PF00078">
    <property type="entry name" value="RVT_1"/>
    <property type="match status" value="1"/>
</dbReference>
<dbReference type="PANTHER" id="PTHR48475:SF1">
    <property type="entry name" value="RNASE H TYPE-1 DOMAIN-CONTAINING PROTEIN"/>
    <property type="match status" value="1"/>
</dbReference>
<feature type="domain" description="Reverse transcriptase" evidence="3">
    <location>
        <begin position="1417"/>
        <end position="1526"/>
    </location>
</feature>
<evidence type="ECO:0000313" key="6">
    <source>
        <dbReference type="EMBL" id="RVW53436.1"/>
    </source>
</evidence>
<dbReference type="InterPro" id="IPR021109">
    <property type="entry name" value="Peptidase_aspartic_dom_sf"/>
</dbReference>
<dbReference type="CDD" id="cd09274">
    <property type="entry name" value="RNase_HI_RT_Ty3"/>
    <property type="match status" value="1"/>
</dbReference>
<gene>
    <name evidence="6" type="primary">pol_635</name>
    <name evidence="6" type="ORF">CK203_095688</name>
</gene>
<dbReference type="InterPro" id="IPR000477">
    <property type="entry name" value="RT_dom"/>
</dbReference>
<feature type="transmembrane region" description="Helical" evidence="2">
    <location>
        <begin position="16"/>
        <end position="35"/>
    </location>
</feature>
<dbReference type="Pfam" id="PF17919">
    <property type="entry name" value="RT_RNaseH_2"/>
    <property type="match status" value="1"/>
</dbReference>
<dbReference type="Gene3D" id="3.30.70.270">
    <property type="match status" value="2"/>
</dbReference>
<dbReference type="EMBL" id="QGNW01001146">
    <property type="protein sequence ID" value="RVW53436.1"/>
    <property type="molecule type" value="Genomic_DNA"/>
</dbReference>
<dbReference type="PANTHER" id="PTHR48475">
    <property type="entry name" value="RIBONUCLEASE H"/>
    <property type="match status" value="1"/>
</dbReference>
<feature type="region of interest" description="Disordered" evidence="1">
    <location>
        <begin position="390"/>
        <end position="432"/>
    </location>
</feature>
<name>A0A438F0H3_VITVI</name>
<sequence>MSSAYVGLTSIPLPPTLLVSVIPFISVLTIASLTIERREFERFHHRKPLGCRGSACVEVMTTLHGAPRLFLRRADGCVPPEGTIASVRDLLKSTHIHLEPPFTLSTDTFSLGSTSWIRVGGRLIRVSDQLDQRSDQRDMDSQIVTVDQFAEAMASIQEAIASLGRRIDGQQAQQVPPLDGAQYDHTVPPPPPPSQSAPQAMPFTLHSQTEVAPPPATVPTPTSEDPHARMDRLEQGLRQLRTSDRAITWEGFDGVPVASLPAKFRMPDIESGAAQRWFASLEASRRRTWDDLAQEFLRQFSFNTVVDVSRRELEALRQRAEESVSSFISRWRGKIAEIIDRPSERDQIQMVLRSLQPRIARHVVGAPFTDFGSLVMALYDVEDGISRGLWTDSSPSDVKGKKPFVGQRSTDVSTISSSSQRPPRRHQPIPQLLETHPSYTPRQFRPRAPCPAFDQTYQAQPLALPYYATQGIERPPVSYTATGQPCYAAQFTPRPAPSYPRPRAQQTSAPFALRTQRQFSQIGMPLSQALRKLIEAGLLTALAPRPPPQPLPPQFRMDLHCAYHQGPGHETDRCTALRHAIQDLIDQGLVHLGQPSVTTNPLPAHTTHAVPPPADGIHFLEFDVIDDHIHMLSDDDSDPEPIMPDVIYETSGVTLGPRMPAPFRLVPEAASVQAATVEPLILPHYSVRTPFILIPDVAGVQAPYADDSQTLDIQYVLRGGRVMRQPPPAAAARPLGGTSSQEEVRAEDDEILRQLQSTQARISIWSLLASSSTHRDALTRALSQIRVDTTTTPEGLIHMMTAGRATCIVFSDDDLPPEGSGHTRPLYISVGCSGRRVPSVLLDNGSALNVCPLATAIALGYVPSDFGPSTQTVRAYDSTRREVMGTLEIELLIGPATFVAVFQVLRIPTSFNLLLGRPWIHRAGAIPSSLHQKVKFIHDGRVVVVQSVGDMFISAEPVLEISHADDDLFLTGFTFDEVQTLEMEDFCRDFVALSFDQHNSTVVLDIMRSMAYLPGMGLGRRQHGPREFVTFPDRDVPFGLGFIPTEADYRYMARLRRERVRARLTHTPFYYPVRPYTMSLADYFVRASEPHAPSDGIIGGLSTTQEAELQRLVQQLQLSDGAPGPSASVLIAPPSPDRTSLMTLCFPDEIDDHGTFAEIGDVEDGAVPRDEYIDEMLAMSLSQTEEIAPPELASPFDLFGVSVFEIAGEIQVAPTLEVVEDVVVAVDLFDGPVGLVEGASDLVDPPLPFDVLSGFVSRHDYVSDFSSMDLSTFEPVDQRVSPAVGDTEIVDFGTADQPRELRIGSDLSTDERDSLIQLLKSYLDVFAWSYEDMPGLDPSIVQHRLPLLPQARPVKQKLRRLHPRWSLQVKEEIQKQLSVGFLSVVEYPEWLANVVPVPKKDGKYGGSFDVVLYGRISGYSQILMAPEDMEKTSFITEWGTYCYRVMPFGLKNAGATYQRAATTLFHDMMHRDVEVYVDDMIVKSRDRSDHLAALERFFERIRQFRLRLNPKKCTFGVTSGKLLGYMVSERGIEVDPDKIRAILDMPAPRTEREVRGFLGRLQYISRFIARLTDICEPIFRLLRKSQPTVWDDQCQRAFERIREYLLSPPVLAPPTPGRPLLLYLSVSDVALGCMLAQLDDSGKDRAIYYLSKRMLDYETRYVMIERHCLALVWATRRLRHYMTEYSVHLISRLDPLRYLFDRPALVGRLMRWLVLLTEFDIHYVTQKPIRGSIVADHLASLPVSDARAIDDDFPDEDVAAVTSLSRWRMYFDGAANHSGYGIGVLLISPHGDHIPRSVRLAFSDRHPATNNIVEYELNQFADALATLASMIDIPVDATVRPLLIESRSVPAYCCLIDDAEPDDGLPWYHDIYHFLRLGVYPEAATAKDKRVLRQLATDSHCGETLYRIT</sequence>
<evidence type="ECO:0000259" key="3">
    <source>
        <dbReference type="Pfam" id="PF00078"/>
    </source>
</evidence>
<keyword evidence="2" id="KW-0472">Membrane</keyword>
<evidence type="ECO:0000256" key="1">
    <source>
        <dbReference type="SAM" id="MobiDB-lite"/>
    </source>
</evidence>
<dbReference type="InterPro" id="IPR043128">
    <property type="entry name" value="Rev_trsase/Diguanyl_cyclase"/>
</dbReference>
<keyword evidence="2" id="KW-0812">Transmembrane</keyword>
<evidence type="ECO:0000313" key="7">
    <source>
        <dbReference type="Proteomes" id="UP000288805"/>
    </source>
</evidence>
<dbReference type="FunFam" id="3.30.70.270:FF:000020">
    <property type="entry name" value="Transposon Tf2-6 polyprotein-like Protein"/>
    <property type="match status" value="1"/>
</dbReference>
<dbReference type="CDD" id="cd00303">
    <property type="entry name" value="retropepsin_like"/>
    <property type="match status" value="1"/>
</dbReference>
<feature type="domain" description="Reverse transcriptase/retrotransposon-derived protein RNase H-like" evidence="5">
    <location>
        <begin position="1590"/>
        <end position="1687"/>
    </location>
</feature>
<dbReference type="Pfam" id="PF03732">
    <property type="entry name" value="Retrotrans_gag"/>
    <property type="match status" value="1"/>
</dbReference>
<evidence type="ECO:0000259" key="4">
    <source>
        <dbReference type="Pfam" id="PF03732"/>
    </source>
</evidence>
<reference evidence="6 7" key="1">
    <citation type="journal article" date="2018" name="PLoS Genet.">
        <title>Population sequencing reveals clonal diversity and ancestral inbreeding in the grapevine cultivar Chardonnay.</title>
        <authorList>
            <person name="Roach M.J."/>
            <person name="Johnson D.L."/>
            <person name="Bohlmann J."/>
            <person name="van Vuuren H.J."/>
            <person name="Jones S.J."/>
            <person name="Pretorius I.S."/>
            <person name="Schmidt S.A."/>
            <person name="Borneman A.R."/>
        </authorList>
    </citation>
    <scope>NUCLEOTIDE SEQUENCE [LARGE SCALE GENOMIC DNA]</scope>
    <source>
        <strain evidence="7">cv. Chardonnay</strain>
        <tissue evidence="6">Leaf</tissue>
    </source>
</reference>
<dbReference type="Gene3D" id="3.10.10.10">
    <property type="entry name" value="HIV Type 1 Reverse Transcriptase, subunit A, domain 1"/>
    <property type="match status" value="2"/>
</dbReference>
<accession>A0A438F0H3</accession>
<dbReference type="InterPro" id="IPR041577">
    <property type="entry name" value="RT_RNaseH_2"/>
</dbReference>
<keyword evidence="2" id="KW-1133">Transmembrane helix</keyword>
<feature type="region of interest" description="Disordered" evidence="1">
    <location>
        <begin position="176"/>
        <end position="200"/>
    </location>
</feature>
<feature type="domain" description="Retrotransposon gag" evidence="4">
    <location>
        <begin position="271"/>
        <end position="355"/>
    </location>
</feature>
<dbReference type="InterPro" id="IPR043502">
    <property type="entry name" value="DNA/RNA_pol_sf"/>
</dbReference>
<dbReference type="Gene3D" id="2.40.70.10">
    <property type="entry name" value="Acid Proteases"/>
    <property type="match status" value="1"/>
</dbReference>
<protein>
    <submittedName>
        <fullName evidence="6">Retrovirus-related Pol polyprotein from transposon 17.6</fullName>
    </submittedName>
</protein>
<dbReference type="SUPFAM" id="SSF56672">
    <property type="entry name" value="DNA/RNA polymerases"/>
    <property type="match status" value="1"/>
</dbReference>
<feature type="region of interest" description="Disordered" evidence="1">
    <location>
        <begin position="725"/>
        <end position="746"/>
    </location>
</feature>
<comment type="caution">
    <text evidence="6">The sequence shown here is derived from an EMBL/GenBank/DDBJ whole genome shotgun (WGS) entry which is preliminary data.</text>
</comment>
<evidence type="ECO:0000256" key="2">
    <source>
        <dbReference type="SAM" id="Phobius"/>
    </source>
</evidence>